<reference evidence="1 2" key="1">
    <citation type="submission" date="2021-06" db="EMBL/GenBank/DDBJ databases">
        <title>Caerostris darwini draft genome.</title>
        <authorList>
            <person name="Kono N."/>
            <person name="Arakawa K."/>
        </authorList>
    </citation>
    <scope>NUCLEOTIDE SEQUENCE [LARGE SCALE GENOMIC DNA]</scope>
</reference>
<evidence type="ECO:0000313" key="1">
    <source>
        <dbReference type="EMBL" id="GIY86911.1"/>
    </source>
</evidence>
<proteinExistence type="predicted"/>
<accession>A0AAV4WYI1</accession>
<evidence type="ECO:0000313" key="2">
    <source>
        <dbReference type="Proteomes" id="UP001054837"/>
    </source>
</evidence>
<comment type="caution">
    <text evidence="1">The sequence shown here is derived from an EMBL/GenBank/DDBJ whole genome shotgun (WGS) entry which is preliminary data.</text>
</comment>
<dbReference type="AlphaFoldDB" id="A0AAV4WYI1"/>
<gene>
    <name evidence="1" type="ORF">CDAR_289701</name>
</gene>
<keyword evidence="2" id="KW-1185">Reference proteome</keyword>
<name>A0AAV4WYI1_9ARAC</name>
<organism evidence="1 2">
    <name type="scientific">Caerostris darwini</name>
    <dbReference type="NCBI Taxonomy" id="1538125"/>
    <lineage>
        <taxon>Eukaryota</taxon>
        <taxon>Metazoa</taxon>
        <taxon>Ecdysozoa</taxon>
        <taxon>Arthropoda</taxon>
        <taxon>Chelicerata</taxon>
        <taxon>Arachnida</taxon>
        <taxon>Araneae</taxon>
        <taxon>Araneomorphae</taxon>
        <taxon>Entelegynae</taxon>
        <taxon>Araneoidea</taxon>
        <taxon>Araneidae</taxon>
        <taxon>Caerostris</taxon>
    </lineage>
</organism>
<dbReference type="Proteomes" id="UP001054837">
    <property type="component" value="Unassembled WGS sequence"/>
</dbReference>
<protein>
    <submittedName>
        <fullName evidence="1">Uncharacterized protein</fullName>
    </submittedName>
</protein>
<sequence length="116" mass="13225">MHYGGRIVGFYLPQLNKDFCAASAGACCVGNNSEKSIPARMLNQASARERGPIPEKESRKRGHFRLSWNSIKDSGREKAFRIVMEVLCRSTNKIFLFIPDVFAFPLPIWLAFRILY</sequence>
<dbReference type="EMBL" id="BPLQ01015260">
    <property type="protein sequence ID" value="GIY86911.1"/>
    <property type="molecule type" value="Genomic_DNA"/>
</dbReference>